<dbReference type="PROSITE" id="PS51176">
    <property type="entry name" value="PDH_ADH"/>
    <property type="match status" value="1"/>
</dbReference>
<sequence length="337" mass="32886">MTGTGRTVGVVGLGLVGGSLAQALLARDVHVVATTRDPATRADAADAGVTVVDDVDAVVGEADLVVLAVPVPALDAQLARVGAALAAHGVAPTVTDVGSVKAPVAAAAARSLPDAAVFVPGHPMAGTEHAGWGAADPRLFEGRRWALAVDAPVDLGRWADVAALAVAVGAEVVPVGAAAHDAAVALVSHLPYALAATSAAMLADDPDADLAAALAAGSFADLTRVAGGHPTLGPDMATANAAALADRLDDAASRLAALARSLAGGTPPVEEAFGAGRRGRAVLDAAHAAEATPTSARLDRAGLAALGRRGGRVVAAHPTGLGAAEVEVTVVDPGAER</sequence>
<dbReference type="EMBL" id="CP116942">
    <property type="protein sequence ID" value="WCO65354.1"/>
    <property type="molecule type" value="Genomic_DNA"/>
</dbReference>
<dbReference type="Gene3D" id="3.40.50.720">
    <property type="entry name" value="NAD(P)-binding Rossmann-like Domain"/>
    <property type="match status" value="1"/>
</dbReference>
<evidence type="ECO:0000313" key="5">
    <source>
        <dbReference type="Proteomes" id="UP001216390"/>
    </source>
</evidence>
<dbReference type="InterPro" id="IPR008927">
    <property type="entry name" value="6-PGluconate_DH-like_C_sf"/>
</dbReference>
<dbReference type="KEGG" id="ima:PO878_12695"/>
<dbReference type="SUPFAM" id="SSF48179">
    <property type="entry name" value="6-phosphogluconate dehydrogenase C-terminal domain-like"/>
    <property type="match status" value="1"/>
</dbReference>
<dbReference type="Pfam" id="PF20463">
    <property type="entry name" value="PDH_C"/>
    <property type="match status" value="1"/>
</dbReference>
<proteinExistence type="inferred from homology"/>
<dbReference type="InterPro" id="IPR003099">
    <property type="entry name" value="Prephen_DH"/>
</dbReference>
<dbReference type="GO" id="GO:0008977">
    <property type="term" value="F:prephenate dehydrogenase (NAD+) activity"/>
    <property type="evidence" value="ECO:0007669"/>
    <property type="project" value="InterPro"/>
</dbReference>
<accession>A0AAE9Y6V0</accession>
<dbReference type="Pfam" id="PF02153">
    <property type="entry name" value="PDH_N"/>
    <property type="match status" value="1"/>
</dbReference>
<gene>
    <name evidence="4" type="ORF">PO878_12695</name>
</gene>
<evidence type="ECO:0000256" key="1">
    <source>
        <dbReference type="ARBA" id="ARBA00007964"/>
    </source>
</evidence>
<evidence type="ECO:0000313" key="4">
    <source>
        <dbReference type="EMBL" id="WCO65354.1"/>
    </source>
</evidence>
<dbReference type="PANTHER" id="PTHR21363:SF0">
    <property type="entry name" value="PREPHENATE DEHYDROGENASE [NADP(+)]"/>
    <property type="match status" value="1"/>
</dbReference>
<dbReference type="GO" id="GO:0006571">
    <property type="term" value="P:tyrosine biosynthetic process"/>
    <property type="evidence" value="ECO:0007669"/>
    <property type="project" value="InterPro"/>
</dbReference>
<dbReference type="Proteomes" id="UP001216390">
    <property type="component" value="Chromosome"/>
</dbReference>
<evidence type="ECO:0000256" key="2">
    <source>
        <dbReference type="ARBA" id="ARBA00023002"/>
    </source>
</evidence>
<protein>
    <submittedName>
        <fullName evidence="4">Prephenate dehydrogenase/arogenate dehydrogenase family protein</fullName>
    </submittedName>
</protein>
<dbReference type="AlphaFoldDB" id="A0AAE9Y6V0"/>
<dbReference type="Gene3D" id="1.10.3660.10">
    <property type="entry name" value="6-phosphogluconate dehydrogenase C-terminal like domain"/>
    <property type="match status" value="1"/>
</dbReference>
<reference evidence="4" key="1">
    <citation type="submission" date="2023-01" db="EMBL/GenBank/DDBJ databases">
        <title>The diversity of Class Acidimicrobiia in South China Sea sediment environments and the proposal of Iamia marina sp. nov., a novel species of the genus Iamia.</title>
        <authorList>
            <person name="He Y."/>
            <person name="Tian X."/>
        </authorList>
    </citation>
    <scope>NUCLEOTIDE SEQUENCE</scope>
    <source>
        <strain evidence="4">DSM 19957</strain>
    </source>
</reference>
<keyword evidence="2" id="KW-0560">Oxidoreductase</keyword>
<dbReference type="PANTHER" id="PTHR21363">
    <property type="entry name" value="PREPHENATE DEHYDROGENASE"/>
    <property type="match status" value="1"/>
</dbReference>
<dbReference type="RefSeq" id="WP_272734879.1">
    <property type="nucleotide sequence ID" value="NZ_CP116942.1"/>
</dbReference>
<keyword evidence="5" id="KW-1185">Reference proteome</keyword>
<organism evidence="4 5">
    <name type="scientific">Iamia majanohamensis</name>
    <dbReference type="NCBI Taxonomy" id="467976"/>
    <lineage>
        <taxon>Bacteria</taxon>
        <taxon>Bacillati</taxon>
        <taxon>Actinomycetota</taxon>
        <taxon>Acidimicrobiia</taxon>
        <taxon>Acidimicrobiales</taxon>
        <taxon>Iamiaceae</taxon>
        <taxon>Iamia</taxon>
    </lineage>
</organism>
<dbReference type="InterPro" id="IPR036291">
    <property type="entry name" value="NAD(P)-bd_dom_sf"/>
</dbReference>
<dbReference type="InterPro" id="IPR046826">
    <property type="entry name" value="PDH_N"/>
</dbReference>
<dbReference type="SUPFAM" id="SSF51735">
    <property type="entry name" value="NAD(P)-binding Rossmann-fold domains"/>
    <property type="match status" value="1"/>
</dbReference>
<comment type="similarity">
    <text evidence="1">Belongs to the prephenate/arogenate dehydrogenase family.</text>
</comment>
<name>A0AAE9Y6V0_9ACTN</name>
<feature type="domain" description="Prephenate/arogenate dehydrogenase" evidence="3">
    <location>
        <begin position="6"/>
        <end position="291"/>
    </location>
</feature>
<evidence type="ECO:0000259" key="3">
    <source>
        <dbReference type="PROSITE" id="PS51176"/>
    </source>
</evidence>
<dbReference type="GO" id="GO:0004665">
    <property type="term" value="F:prephenate dehydrogenase (NADP+) activity"/>
    <property type="evidence" value="ECO:0007669"/>
    <property type="project" value="InterPro"/>
</dbReference>
<dbReference type="InterPro" id="IPR050812">
    <property type="entry name" value="Preph/Arog_dehydrog"/>
</dbReference>
<dbReference type="GO" id="GO:0070403">
    <property type="term" value="F:NAD+ binding"/>
    <property type="evidence" value="ECO:0007669"/>
    <property type="project" value="InterPro"/>
</dbReference>
<dbReference type="InterPro" id="IPR046825">
    <property type="entry name" value="PDH_C"/>
</dbReference>